<feature type="region of interest" description="Disordered" evidence="1">
    <location>
        <begin position="57"/>
        <end position="84"/>
    </location>
</feature>
<dbReference type="WBParaSite" id="ACAC_0000454201-mRNA-1">
    <property type="protein sequence ID" value="ACAC_0000454201-mRNA-1"/>
    <property type="gene ID" value="ACAC_0000454201"/>
</dbReference>
<reference evidence="3" key="2">
    <citation type="submission" date="2017-02" db="UniProtKB">
        <authorList>
            <consortium name="WormBaseParasite"/>
        </authorList>
    </citation>
    <scope>IDENTIFICATION</scope>
</reference>
<evidence type="ECO:0000313" key="3">
    <source>
        <dbReference type="WBParaSite" id="ACAC_0000454201-mRNA-1"/>
    </source>
</evidence>
<evidence type="ECO:0000256" key="1">
    <source>
        <dbReference type="SAM" id="MobiDB-lite"/>
    </source>
</evidence>
<proteinExistence type="predicted"/>
<reference evidence="2" key="1">
    <citation type="submission" date="2012-09" db="EMBL/GenBank/DDBJ databases">
        <authorList>
            <person name="Martin A.A."/>
        </authorList>
    </citation>
    <scope>NUCLEOTIDE SEQUENCE</scope>
</reference>
<organism evidence="2 3">
    <name type="scientific">Angiostrongylus cantonensis</name>
    <name type="common">Rat lungworm</name>
    <dbReference type="NCBI Taxonomy" id="6313"/>
    <lineage>
        <taxon>Eukaryota</taxon>
        <taxon>Metazoa</taxon>
        <taxon>Ecdysozoa</taxon>
        <taxon>Nematoda</taxon>
        <taxon>Chromadorea</taxon>
        <taxon>Rhabditida</taxon>
        <taxon>Rhabditina</taxon>
        <taxon>Rhabditomorpha</taxon>
        <taxon>Strongyloidea</taxon>
        <taxon>Metastrongylidae</taxon>
        <taxon>Angiostrongylus</taxon>
    </lineage>
</organism>
<dbReference type="Proteomes" id="UP000035642">
    <property type="component" value="Unassembled WGS sequence"/>
</dbReference>
<sequence>MMKSRIMIGTERCAKTAYEKAPGQWHEAIKKQRHFPNSRRKSFDRYKVKHDRLVRRGEKSHAIMRRGTNGLGMGGDEGMSRPAQPNKEWSEKFYILRCELHDETFVLSFSIKWLP</sequence>
<accession>A0A0K0D397</accession>
<dbReference type="AlphaFoldDB" id="A0A0K0D397"/>
<protein>
    <submittedName>
        <fullName evidence="3">Ribosomal protein L15</fullName>
    </submittedName>
</protein>
<evidence type="ECO:0000313" key="2">
    <source>
        <dbReference type="Proteomes" id="UP000035642"/>
    </source>
</evidence>
<name>A0A0K0D397_ANGCA</name>
<keyword evidence="2" id="KW-1185">Reference proteome</keyword>